<accession>A0A084GIU8</accession>
<evidence type="ECO:0000256" key="2">
    <source>
        <dbReference type="ARBA" id="ARBA00022729"/>
    </source>
</evidence>
<organism evidence="7 8">
    <name type="scientific">Metabacillus indicus</name>
    <name type="common">Bacillus indicus</name>
    <dbReference type="NCBI Taxonomy" id="246786"/>
    <lineage>
        <taxon>Bacteria</taxon>
        <taxon>Bacillati</taxon>
        <taxon>Bacillota</taxon>
        <taxon>Bacilli</taxon>
        <taxon>Bacillales</taxon>
        <taxon>Bacillaceae</taxon>
        <taxon>Metabacillus</taxon>
    </lineage>
</organism>
<feature type="signal peptide" evidence="6">
    <location>
        <begin position="1"/>
        <end position="22"/>
    </location>
</feature>
<gene>
    <name evidence="7" type="ORF">GS18_0220685</name>
</gene>
<dbReference type="RefSeq" id="WP_029567240.1">
    <property type="nucleotide sequence ID" value="NZ_CP176757.1"/>
</dbReference>
<keyword evidence="8" id="KW-1185">Reference proteome</keyword>
<keyword evidence="3" id="KW-0472">Membrane</keyword>
<dbReference type="PROSITE" id="PS51257">
    <property type="entry name" value="PROKAR_LIPOPROTEIN"/>
    <property type="match status" value="1"/>
</dbReference>
<keyword evidence="2 6" id="KW-0732">Signal</keyword>
<dbReference type="PANTHER" id="PTHR43649">
    <property type="entry name" value="ARABINOSE-BINDING PROTEIN-RELATED"/>
    <property type="match status" value="1"/>
</dbReference>
<evidence type="ECO:0000313" key="8">
    <source>
        <dbReference type="Proteomes" id="UP000028549"/>
    </source>
</evidence>
<evidence type="ECO:0000256" key="1">
    <source>
        <dbReference type="ARBA" id="ARBA00022475"/>
    </source>
</evidence>
<sequence length="485" mass="55009">MRKCLQLLLAVFLITAAGCSEKTETSEKNEDGSTTVRIVMKDENPSNPASVKYFEALEKGLKEDEKLNVKFELVEMPQGNYAEKLNLLLMSGDIPDMIYFQGGDQQIADQDLLEDLTPHIEKSKYIKDKLEPWNKKRLENYPYLLWIKPLSQKTPVIRGDWFDKMSSSKALMDDPTIDNYYAFFKELNTNPPGGEGKPSYAFTAAGDIEELNAIFNMSFGLTSSWLKQDGGFVYHKVSAEEKEKLAFYQKLYKEGLLDPGYLTKEWDTKEKAFYDGEAGVITGTAGKVIDIYNGKMMQTNGDEAAVKVLPPAKGKGQGFGAADVTKEARGVAISSQSEKKELAFKILDYLASPEGQMIDRLGFEGEHYTTDSGEIDLTDTYYEQWFARFWEPSEFTPDMPLKKPLLSKEAETSLKLVNDFYQEDNLFILPEEYIANWDAMENLYKEYSTDIITGKRPLDDFDAFVKEWEAAGGKEITEYANEQLN</sequence>
<dbReference type="STRING" id="246786.GS18_0220685"/>
<dbReference type="AlphaFoldDB" id="A0A084GIU8"/>
<evidence type="ECO:0000256" key="3">
    <source>
        <dbReference type="ARBA" id="ARBA00023136"/>
    </source>
</evidence>
<reference evidence="7 8" key="1">
    <citation type="journal article" date="2005" name="Int. J. Syst. Evol. Microbiol.">
        <title>Bacillus cibi sp. nov., isolated from jeotgal, a traditional Korean fermented seafood.</title>
        <authorList>
            <person name="Yoon J.H."/>
            <person name="Lee C.H."/>
            <person name="Oh T.K."/>
        </authorList>
    </citation>
    <scope>NUCLEOTIDE SEQUENCE [LARGE SCALE GENOMIC DNA]</scope>
    <source>
        <strain evidence="7 8">DSM 16189</strain>
    </source>
</reference>
<dbReference type="SUPFAM" id="SSF53850">
    <property type="entry name" value="Periplasmic binding protein-like II"/>
    <property type="match status" value="1"/>
</dbReference>
<feature type="chain" id="PRO_5001775804" evidence="6">
    <location>
        <begin position="23"/>
        <end position="485"/>
    </location>
</feature>
<dbReference type="PANTHER" id="PTHR43649:SF33">
    <property type="entry name" value="POLYGALACTURONAN_RHAMNOGALACTURONAN-BINDING PROTEIN YTCQ"/>
    <property type="match status" value="1"/>
</dbReference>
<dbReference type="Pfam" id="PF01547">
    <property type="entry name" value="SBP_bac_1"/>
    <property type="match status" value="1"/>
</dbReference>
<protein>
    <submittedName>
        <fullName evidence="7">ABC transporter substrate-binding protein</fullName>
    </submittedName>
</protein>
<keyword evidence="5" id="KW-0449">Lipoprotein</keyword>
<name>A0A084GIU8_METID</name>
<keyword evidence="1" id="KW-1003">Cell membrane</keyword>
<dbReference type="InterPro" id="IPR050490">
    <property type="entry name" value="Bact_solute-bd_prot1"/>
</dbReference>
<dbReference type="Proteomes" id="UP000028549">
    <property type="component" value="Unassembled WGS sequence"/>
</dbReference>
<dbReference type="EMBL" id="JNVC02000024">
    <property type="protein sequence ID" value="KEZ47260.1"/>
    <property type="molecule type" value="Genomic_DNA"/>
</dbReference>
<proteinExistence type="predicted"/>
<evidence type="ECO:0000256" key="6">
    <source>
        <dbReference type="SAM" id="SignalP"/>
    </source>
</evidence>
<dbReference type="InterPro" id="IPR006059">
    <property type="entry name" value="SBP"/>
</dbReference>
<comment type="caution">
    <text evidence="7">The sequence shown here is derived from an EMBL/GenBank/DDBJ whole genome shotgun (WGS) entry which is preliminary data.</text>
</comment>
<evidence type="ECO:0000313" key="7">
    <source>
        <dbReference type="EMBL" id="KEZ47260.1"/>
    </source>
</evidence>
<dbReference type="Gene3D" id="3.40.190.10">
    <property type="entry name" value="Periplasmic binding protein-like II"/>
    <property type="match status" value="2"/>
</dbReference>
<keyword evidence="4" id="KW-0564">Palmitate</keyword>
<evidence type="ECO:0000256" key="5">
    <source>
        <dbReference type="ARBA" id="ARBA00023288"/>
    </source>
</evidence>
<evidence type="ECO:0000256" key="4">
    <source>
        <dbReference type="ARBA" id="ARBA00023139"/>
    </source>
</evidence>